<comment type="similarity">
    <text evidence="2">Belongs to the glycosyl hydrolase 51 family.</text>
</comment>
<gene>
    <name evidence="8" type="ORF">FHS27_002914</name>
</gene>
<dbReference type="GO" id="GO:0046556">
    <property type="term" value="F:alpha-L-arabinofuranosidase activity"/>
    <property type="evidence" value="ECO:0007669"/>
    <property type="project" value="UniProtKB-EC"/>
</dbReference>
<dbReference type="InterPro" id="IPR010720">
    <property type="entry name" value="Alpha-L-AF_C"/>
</dbReference>
<evidence type="ECO:0000313" key="9">
    <source>
        <dbReference type="Proteomes" id="UP000536179"/>
    </source>
</evidence>
<dbReference type="Gene3D" id="2.60.120.560">
    <property type="entry name" value="Exo-inulinase, domain 1"/>
    <property type="match status" value="1"/>
</dbReference>
<dbReference type="InterPro" id="IPR010496">
    <property type="entry name" value="AL/BT2_dom"/>
</dbReference>
<proteinExistence type="inferred from homology"/>
<dbReference type="PANTHER" id="PTHR31776:SF0">
    <property type="entry name" value="ALPHA-L-ARABINOFURANOSIDASE 1"/>
    <property type="match status" value="1"/>
</dbReference>
<name>A0A7W5DZ39_9BACT</name>
<evidence type="ECO:0000256" key="5">
    <source>
        <dbReference type="ARBA" id="ARBA00022801"/>
    </source>
</evidence>
<dbReference type="InterPro" id="IPR013320">
    <property type="entry name" value="ConA-like_dom_sf"/>
</dbReference>
<comment type="catalytic activity">
    <reaction evidence="1">
        <text>Hydrolysis of terminal non-reducing alpha-L-arabinofuranoside residues in alpha-L-arabinosides.</text>
        <dbReference type="EC" id="3.2.1.55"/>
    </reaction>
</comment>
<dbReference type="EC" id="3.2.1.55" evidence="3"/>
<evidence type="ECO:0000256" key="2">
    <source>
        <dbReference type="ARBA" id="ARBA00007186"/>
    </source>
</evidence>
<evidence type="ECO:0000256" key="6">
    <source>
        <dbReference type="ARBA" id="ARBA00023180"/>
    </source>
</evidence>
<dbReference type="InterPro" id="IPR055235">
    <property type="entry name" value="ASD1_cat"/>
</dbReference>
<dbReference type="Gene3D" id="3.20.20.80">
    <property type="entry name" value="Glycosidases"/>
    <property type="match status" value="1"/>
</dbReference>
<dbReference type="SUPFAM" id="SSF51011">
    <property type="entry name" value="Glycosyl hydrolase domain"/>
    <property type="match status" value="1"/>
</dbReference>
<dbReference type="Proteomes" id="UP000536179">
    <property type="component" value="Unassembled WGS sequence"/>
</dbReference>
<accession>A0A7W5DZ39</accession>
<dbReference type="SUPFAM" id="SSF51445">
    <property type="entry name" value="(Trans)glycosidases"/>
    <property type="match status" value="1"/>
</dbReference>
<evidence type="ECO:0000256" key="3">
    <source>
        <dbReference type="ARBA" id="ARBA00012670"/>
    </source>
</evidence>
<sequence>MLLPHRPLIGYLVAAILITTCAEGFSQDVVLHVDAQQRLKSVSPWLTGACIEDVNHEIYGGIYSQMIFGESFQEPGDVSPLQGFSGYGGQWQLTTGGVLVGSPGDGPKLICDGPSIHRGEVSVEVRFADDREGNGGLLVATNHAKVGADNFAGYEISLDSRNDRLVVGRHDRNFELLAHQPVSVPTNQWCRLRVQLKEDHFVVFVNGERIAEVHDPNPLPTGNVGLRQWHKATEYRDLKIINGEKEQTVEFTRRDTSLEVSGMWDALSAPTAVGNFDLVSTDPFIGNQSQRVSFVQGSGYVGIANRGLNRRGMHFRKSKPYEARLWLRTAKATEIMVSLEDSERNACLAETTLTTGPSQEWQVHDFEITPDGETEQGRFVVRLTQPGQVEVGYAFLQPGSWGRYQELPVRRDVVEGLMDQGITVLRYGGSMVDNPPNYRWKNMIGPRDFRQPYDGHWYDFSTNGWGIIDFLNLCDATGFQGVPCFSIDESPQDMVDFLEYANGSENSSWGAKRVADGHASAYGIRYLQLGNEESVDQAYWERFEPIARALWNRDPNLILIVGDFQYDEPILDLYSISGAAGGIHSLKTHQQILQLARELGTEVWFDVHMWTDGPEPTNSMNAFFTFVDALEKLADGAAHRVVVFEFNANNHRHRRALSNAEMIGRIMRDGRVPMALSANCLQPDGQNDNGWDQGLLFLNQSKVWLQPPGYVTQMISEAYQPWLLKSNATATNGNDPPDTLDIVATGNEKTDTVVIQLVNRSAHSQTVSLHIDGMNPQNQAAEIVSLAASLDAGNTARNPGSVRPETTQVPLQHPECSANVELKPFSFTTISVK</sequence>
<keyword evidence="6" id="KW-0325">Glycoprotein</keyword>
<comment type="caution">
    <text evidence="8">The sequence shown here is derived from an EMBL/GenBank/DDBJ whole genome shotgun (WGS) entry which is preliminary data.</text>
</comment>
<protein>
    <recommendedName>
        <fullName evidence="3">non-reducing end alpha-L-arabinofuranosidase</fullName>
        <ecNumber evidence="3">3.2.1.55</ecNumber>
    </recommendedName>
</protein>
<organism evidence="8 9">
    <name type="scientific">Aporhodopirellula rubra</name>
    <dbReference type="NCBI Taxonomy" id="980271"/>
    <lineage>
        <taxon>Bacteria</taxon>
        <taxon>Pseudomonadati</taxon>
        <taxon>Planctomycetota</taxon>
        <taxon>Planctomycetia</taxon>
        <taxon>Pirellulales</taxon>
        <taxon>Pirellulaceae</taxon>
        <taxon>Aporhodopirellula</taxon>
    </lineage>
</organism>
<dbReference type="AlphaFoldDB" id="A0A7W5DZ39"/>
<dbReference type="Pfam" id="PF06964">
    <property type="entry name" value="Alpha-L-AF_C"/>
    <property type="match status" value="1"/>
</dbReference>
<dbReference type="Gene3D" id="2.60.40.1180">
    <property type="entry name" value="Golgi alpha-mannosidase II"/>
    <property type="match status" value="1"/>
</dbReference>
<dbReference type="RefSeq" id="WP_184305485.1">
    <property type="nucleotide sequence ID" value="NZ_JACHXU010000009.1"/>
</dbReference>
<dbReference type="InterPro" id="IPR017853">
    <property type="entry name" value="GH"/>
</dbReference>
<keyword evidence="9" id="KW-1185">Reference proteome</keyword>
<dbReference type="SUPFAM" id="SSF49899">
    <property type="entry name" value="Concanavalin A-like lectins/glucanases"/>
    <property type="match status" value="1"/>
</dbReference>
<reference evidence="8 9" key="1">
    <citation type="submission" date="2020-08" db="EMBL/GenBank/DDBJ databases">
        <title>Genomic Encyclopedia of Type Strains, Phase III (KMG-III): the genomes of soil and plant-associated and newly described type strains.</title>
        <authorList>
            <person name="Whitman W."/>
        </authorList>
    </citation>
    <scope>NUCLEOTIDE SEQUENCE [LARGE SCALE GENOMIC DNA]</scope>
    <source>
        <strain evidence="8 9">CECT 8075</strain>
    </source>
</reference>
<evidence type="ECO:0000313" key="8">
    <source>
        <dbReference type="EMBL" id="MBB3207095.1"/>
    </source>
</evidence>
<evidence type="ECO:0000256" key="1">
    <source>
        <dbReference type="ARBA" id="ARBA00001462"/>
    </source>
</evidence>
<dbReference type="GO" id="GO:0046373">
    <property type="term" value="P:L-arabinose metabolic process"/>
    <property type="evidence" value="ECO:0007669"/>
    <property type="project" value="InterPro"/>
</dbReference>
<keyword evidence="4" id="KW-0732">Signal</keyword>
<dbReference type="InterPro" id="IPR013780">
    <property type="entry name" value="Glyco_hydro_b"/>
</dbReference>
<feature type="domain" description="Alpha-L-arabinofuranosidase C-terminal" evidence="7">
    <location>
        <begin position="645"/>
        <end position="826"/>
    </location>
</feature>
<dbReference type="EMBL" id="JACHXU010000009">
    <property type="protein sequence ID" value="MBB3207095.1"/>
    <property type="molecule type" value="Genomic_DNA"/>
</dbReference>
<dbReference type="PANTHER" id="PTHR31776">
    <property type="entry name" value="ALPHA-L-ARABINOFURANOSIDASE 1"/>
    <property type="match status" value="1"/>
</dbReference>
<evidence type="ECO:0000259" key="7">
    <source>
        <dbReference type="SMART" id="SM00813"/>
    </source>
</evidence>
<dbReference type="Gene3D" id="2.60.120.260">
    <property type="entry name" value="Galactose-binding domain-like"/>
    <property type="match status" value="1"/>
</dbReference>
<evidence type="ECO:0000256" key="4">
    <source>
        <dbReference type="ARBA" id="ARBA00022729"/>
    </source>
</evidence>
<dbReference type="Pfam" id="PF06439">
    <property type="entry name" value="3keto-disac_hyd"/>
    <property type="match status" value="1"/>
</dbReference>
<dbReference type="Pfam" id="PF22848">
    <property type="entry name" value="ASD1_dom"/>
    <property type="match status" value="1"/>
</dbReference>
<keyword evidence="5" id="KW-0378">Hydrolase</keyword>
<dbReference type="InterPro" id="IPR051563">
    <property type="entry name" value="Glycosyl_Hydrolase_51"/>
</dbReference>
<dbReference type="SMART" id="SM00813">
    <property type="entry name" value="Alpha-L-AF_C"/>
    <property type="match status" value="1"/>
</dbReference>